<dbReference type="InterPro" id="IPR016039">
    <property type="entry name" value="Thiolase-like"/>
</dbReference>
<dbReference type="CDD" id="cd00834">
    <property type="entry name" value="KAS_I_II"/>
    <property type="match status" value="1"/>
</dbReference>
<evidence type="ECO:0000256" key="4">
    <source>
        <dbReference type="ARBA" id="ARBA00022475"/>
    </source>
</evidence>
<proteinExistence type="inferred from homology"/>
<dbReference type="PROSITE" id="PS52004">
    <property type="entry name" value="KS3_2"/>
    <property type="match status" value="1"/>
</dbReference>
<dbReference type="eggNOG" id="COG0304">
    <property type="taxonomic scope" value="Bacteria"/>
</dbReference>
<dbReference type="PANTHER" id="PTHR11712">
    <property type="entry name" value="POLYKETIDE SYNTHASE-RELATED"/>
    <property type="match status" value="1"/>
</dbReference>
<dbReference type="Proteomes" id="UP000017837">
    <property type="component" value="Unassembled WGS sequence"/>
</dbReference>
<dbReference type="PATRIC" id="fig|1121022.4.peg.3499"/>
<evidence type="ECO:0000256" key="9">
    <source>
        <dbReference type="ARBA" id="ARBA00023136"/>
    </source>
</evidence>
<comment type="function">
    <text evidence="10">Proposed to synthesize NOD factor fatty acyl chain. Involved in the synthesis of a highly unsaturated fatty acid moiety, which forms part of a lipo-oligosaccharide that is responsible for host specificity.</text>
</comment>
<dbReference type="InterPro" id="IPR000794">
    <property type="entry name" value="Beta-ketoacyl_synthase"/>
</dbReference>
<comment type="similarity">
    <text evidence="2 13">Belongs to the thiolase-like superfamily. Beta-ketoacyl-ACP synthases family.</text>
</comment>
<evidence type="ECO:0000313" key="15">
    <source>
        <dbReference type="EMBL" id="ESQ87593.1"/>
    </source>
</evidence>
<name>V4R846_9CAUL</name>
<reference evidence="15 16" key="1">
    <citation type="journal article" date="2014" name="Nature">
        <title>Sequential evolution of bacterial morphology by co-option of a developmental regulator.</title>
        <authorList>
            <person name="Jiang C."/>
            <person name="Brown P.J."/>
            <person name="Ducret A."/>
            <person name="Brun Y.V."/>
        </authorList>
    </citation>
    <scope>NUCLEOTIDE SEQUENCE [LARGE SCALE GENOMIC DNA]</scope>
    <source>
        <strain evidence="15 16">DSM 16100</strain>
    </source>
</reference>
<dbReference type="GO" id="GO:0005886">
    <property type="term" value="C:plasma membrane"/>
    <property type="evidence" value="ECO:0007669"/>
    <property type="project" value="UniProtKB-SubCell"/>
</dbReference>
<evidence type="ECO:0000256" key="6">
    <source>
        <dbReference type="ARBA" id="ARBA00022679"/>
    </source>
</evidence>
<evidence type="ECO:0000256" key="12">
    <source>
        <dbReference type="ARBA" id="ARBA00041756"/>
    </source>
</evidence>
<dbReference type="SMART" id="SM00825">
    <property type="entry name" value="PKS_KS"/>
    <property type="match status" value="1"/>
</dbReference>
<comment type="subcellular location">
    <subcellularLocation>
        <location evidence="1">Cell inner membrane</location>
    </subcellularLocation>
</comment>
<evidence type="ECO:0000313" key="16">
    <source>
        <dbReference type="Proteomes" id="UP000017837"/>
    </source>
</evidence>
<evidence type="ECO:0000256" key="7">
    <source>
        <dbReference type="ARBA" id="ARBA00022692"/>
    </source>
</evidence>
<evidence type="ECO:0000256" key="11">
    <source>
        <dbReference type="ARBA" id="ARBA00039445"/>
    </source>
</evidence>
<sequence>MTGRLSAWAGGLVTAEDVDSADTKQMDRCSLLALVAAREAVAMANLSEHGQLDQAGVFVGCGGGGLITSEQATLDLYEKDEIKSPTLFKTMANGPTAQISMAFGCHGPTLTYAMACSSAAHAIGEAMLAIRAGRCDQAIAGGTEAPMTFSMHRTWVALRLLSPGQDGLCRPFCYERGGLLLGEGSVFFVLERRKSAAERGAPPLATIAGYGARSDATHVTAPNADGQAATIGQAVRMSGLAAADIGHVSAHGTATFAGDISETKALKMVLGDSAQRLAVSATKSFHGHLLGAAGGVTVLASLLAVSRGFIVPTANFGTPDKDLDLDYVPNVAREHVTVKASLSNAFGFGGSNASLILTPS</sequence>
<dbReference type="InterPro" id="IPR020841">
    <property type="entry name" value="PKS_Beta-ketoAc_synthase_dom"/>
</dbReference>
<keyword evidence="5" id="KW-0997">Cell inner membrane</keyword>
<dbReference type="Pfam" id="PF02801">
    <property type="entry name" value="Ketoacyl-synt_C"/>
    <property type="match status" value="1"/>
</dbReference>
<evidence type="ECO:0000256" key="3">
    <source>
        <dbReference type="ARBA" id="ARBA00022458"/>
    </source>
</evidence>
<dbReference type="GO" id="GO:0006633">
    <property type="term" value="P:fatty acid biosynthetic process"/>
    <property type="evidence" value="ECO:0007669"/>
    <property type="project" value="TreeGrafter"/>
</dbReference>
<protein>
    <recommendedName>
        <fullName evidence="11">Nodulation protein E</fullName>
    </recommendedName>
    <alternativeName>
        <fullName evidence="12">Host-specificity of nodulation protein B</fullName>
    </alternativeName>
</protein>
<dbReference type="EMBL" id="AWGB01000043">
    <property type="protein sequence ID" value="ESQ87593.1"/>
    <property type="molecule type" value="Genomic_DNA"/>
</dbReference>
<keyword evidence="8" id="KW-1133">Transmembrane helix</keyword>
<dbReference type="InterPro" id="IPR014031">
    <property type="entry name" value="Ketoacyl_synth_C"/>
</dbReference>
<dbReference type="Pfam" id="PF00109">
    <property type="entry name" value="ketoacyl-synt"/>
    <property type="match status" value="1"/>
</dbReference>
<dbReference type="GO" id="GO:0004315">
    <property type="term" value="F:3-oxoacyl-[acyl-carrier-protein] synthase activity"/>
    <property type="evidence" value="ECO:0007669"/>
    <property type="project" value="TreeGrafter"/>
</dbReference>
<evidence type="ECO:0000256" key="2">
    <source>
        <dbReference type="ARBA" id="ARBA00008467"/>
    </source>
</evidence>
<keyword evidence="3" id="KW-0536">Nodulation</keyword>
<organism evidence="15 16">
    <name type="scientific">Asticcacaulis benevestitus DSM 16100 = ATCC BAA-896</name>
    <dbReference type="NCBI Taxonomy" id="1121022"/>
    <lineage>
        <taxon>Bacteria</taxon>
        <taxon>Pseudomonadati</taxon>
        <taxon>Pseudomonadota</taxon>
        <taxon>Alphaproteobacteria</taxon>
        <taxon>Caulobacterales</taxon>
        <taxon>Caulobacteraceae</taxon>
        <taxon>Asticcacaulis</taxon>
    </lineage>
</organism>
<keyword evidence="4" id="KW-1003">Cell membrane</keyword>
<keyword evidence="7" id="KW-0812">Transmembrane</keyword>
<keyword evidence="16" id="KW-1185">Reference proteome</keyword>
<keyword evidence="6 13" id="KW-0808">Transferase</keyword>
<dbReference type="SUPFAM" id="SSF53901">
    <property type="entry name" value="Thiolase-like"/>
    <property type="match status" value="2"/>
</dbReference>
<dbReference type="AlphaFoldDB" id="V4R846"/>
<dbReference type="InterPro" id="IPR014030">
    <property type="entry name" value="Ketoacyl_synth_N"/>
</dbReference>
<comment type="caution">
    <text evidence="15">The sequence shown here is derived from an EMBL/GenBank/DDBJ whole genome shotgun (WGS) entry which is preliminary data.</text>
</comment>
<evidence type="ECO:0000256" key="5">
    <source>
        <dbReference type="ARBA" id="ARBA00022519"/>
    </source>
</evidence>
<dbReference type="PANTHER" id="PTHR11712:SF352">
    <property type="entry name" value="3-OXOACYL-[ACYL-CARRIER-PROTEIN] SYNTHASE"/>
    <property type="match status" value="1"/>
</dbReference>
<evidence type="ECO:0000256" key="13">
    <source>
        <dbReference type="RuleBase" id="RU003694"/>
    </source>
</evidence>
<feature type="domain" description="Ketosynthase family 3 (KS3)" evidence="14">
    <location>
        <begin position="1"/>
        <end position="359"/>
    </location>
</feature>
<dbReference type="STRING" id="1121022.GCA_000376105_03725"/>
<evidence type="ECO:0000259" key="14">
    <source>
        <dbReference type="PROSITE" id="PS52004"/>
    </source>
</evidence>
<evidence type="ECO:0000256" key="10">
    <source>
        <dbReference type="ARBA" id="ARBA00037576"/>
    </source>
</evidence>
<evidence type="ECO:0000256" key="1">
    <source>
        <dbReference type="ARBA" id="ARBA00004533"/>
    </source>
</evidence>
<gene>
    <name evidence="15" type="ORF">ABENE_17150</name>
</gene>
<keyword evidence="9" id="KW-0472">Membrane</keyword>
<accession>V4R846</accession>
<evidence type="ECO:0000256" key="8">
    <source>
        <dbReference type="ARBA" id="ARBA00022989"/>
    </source>
</evidence>
<dbReference type="Gene3D" id="3.40.47.10">
    <property type="match status" value="1"/>
</dbReference>